<dbReference type="InterPro" id="IPR004538">
    <property type="entry name" value="Hemolysin_A/TlyA"/>
</dbReference>
<comment type="similarity">
    <text evidence="2">Belongs to the TlyA family.</text>
</comment>
<sequence>MARKQRLDVHLLQLGLVNSRQQAQQLIRAGNVRDSYGQLLDKPSLEVSSDMIPLVEYPPRFVSRGGEKLDAALKAFSILTQGRVCLDGGISTGGFSDCLFQNGASRIYGVDVGYGQTAWKLRNDSRLVLKERTNLRNLKVKDLYLDSDPLPDLAVVDVSFISLVLILPALKRLILYPSAEAIVLIKPQFEVGKEQVGKGGVVREAASHVEAIKRVIAAALTEKWQVIDIVASPITGPAGNHEYLLWLSGPEYKGRKKRRKNIPFIWEALETLVQNTIDK</sequence>
<feature type="domain" description="RNA-binding S4" evidence="4">
    <location>
        <begin position="5"/>
        <end position="33"/>
    </location>
</feature>
<reference evidence="6" key="2">
    <citation type="journal article" date="2008" name="Curr. Biol.">
        <title>Chromatophore genome sequence of Paulinella sheds light on acquisition of photosynthesis by eukaryotes.</title>
        <authorList>
            <person name="Nowack E.C.M."/>
            <person name="Melkonian M."/>
            <person name="Gloeckner G."/>
        </authorList>
    </citation>
    <scope>NUCLEOTIDE SEQUENCE [LARGE SCALE GENOMIC DNA]</scope>
</reference>
<dbReference type="InterPro" id="IPR036986">
    <property type="entry name" value="S4_RNA-bd_sf"/>
</dbReference>
<gene>
    <name evidence="6" type="ordered locus">PCC_0189</name>
</gene>
<evidence type="ECO:0000259" key="5">
    <source>
        <dbReference type="Pfam" id="PF01728"/>
    </source>
</evidence>
<geneLocation type="organellar chromatophore" evidence="6"/>
<dbReference type="PANTHER" id="PTHR32319">
    <property type="entry name" value="BACTERIAL HEMOLYSIN-LIKE PROTEIN"/>
    <property type="match status" value="1"/>
</dbReference>
<proteinExistence type="inferred from homology"/>
<dbReference type="CDD" id="cd00165">
    <property type="entry name" value="S4"/>
    <property type="match status" value="1"/>
</dbReference>
<dbReference type="PIRSF" id="PIRSF005578">
    <property type="entry name" value="TlyA"/>
    <property type="match status" value="1"/>
</dbReference>
<dbReference type="InterPro" id="IPR002942">
    <property type="entry name" value="S4_RNA-bd"/>
</dbReference>
<dbReference type="EMBL" id="CP000815">
    <property type="protein sequence ID" value="ACB42639.1"/>
    <property type="molecule type" value="Genomic_DNA"/>
</dbReference>
<dbReference type="Pfam" id="PF01728">
    <property type="entry name" value="FtsJ"/>
    <property type="match status" value="1"/>
</dbReference>
<name>B1X3X0_PAUCH</name>
<evidence type="ECO:0000256" key="2">
    <source>
        <dbReference type="ARBA" id="ARBA00029460"/>
    </source>
</evidence>
<evidence type="ECO:0000313" key="6">
    <source>
        <dbReference type="EMBL" id="ACB42639.1"/>
    </source>
</evidence>
<evidence type="ECO:0000256" key="1">
    <source>
        <dbReference type="ARBA" id="ARBA00022884"/>
    </source>
</evidence>
<protein>
    <submittedName>
        <fullName evidence="6">Hemolysin A</fullName>
    </submittedName>
</protein>
<accession>B1X3X0</accession>
<dbReference type="InterPro" id="IPR002877">
    <property type="entry name" value="RNA_MeTrfase_FtsJ_dom"/>
</dbReference>
<dbReference type="GO" id="GO:0032259">
    <property type="term" value="P:methylation"/>
    <property type="evidence" value="ECO:0007669"/>
    <property type="project" value="InterPro"/>
</dbReference>
<feature type="domain" description="Ribosomal RNA methyltransferase FtsJ" evidence="5">
    <location>
        <begin position="61"/>
        <end position="247"/>
    </location>
</feature>
<evidence type="ECO:0000259" key="4">
    <source>
        <dbReference type="Pfam" id="PF01479"/>
    </source>
</evidence>
<dbReference type="PROSITE" id="PS50889">
    <property type="entry name" value="S4"/>
    <property type="match status" value="1"/>
</dbReference>
<dbReference type="InterPro" id="IPR029063">
    <property type="entry name" value="SAM-dependent_MTases_sf"/>
</dbReference>
<dbReference type="PANTHER" id="PTHR32319:SF0">
    <property type="entry name" value="BACTERIAL HEMOLYSIN-LIKE PROTEIN"/>
    <property type="match status" value="1"/>
</dbReference>
<dbReference type="SUPFAM" id="SSF55174">
    <property type="entry name" value="Alpha-L RNA-binding motif"/>
    <property type="match status" value="1"/>
</dbReference>
<dbReference type="SUPFAM" id="SSF53335">
    <property type="entry name" value="S-adenosyl-L-methionine-dependent methyltransferases"/>
    <property type="match status" value="1"/>
</dbReference>
<dbReference type="GO" id="GO:0008168">
    <property type="term" value="F:methyltransferase activity"/>
    <property type="evidence" value="ECO:0007669"/>
    <property type="project" value="InterPro"/>
</dbReference>
<dbReference type="Pfam" id="PF01479">
    <property type="entry name" value="S4"/>
    <property type="match status" value="1"/>
</dbReference>
<dbReference type="Gene3D" id="3.40.50.150">
    <property type="entry name" value="Vaccinia Virus protein VP39"/>
    <property type="match status" value="1"/>
</dbReference>
<dbReference type="NCBIfam" id="TIGR00478">
    <property type="entry name" value="tly"/>
    <property type="match status" value="1"/>
</dbReference>
<reference evidence="6" key="1">
    <citation type="submission" date="2007-08" db="EMBL/GenBank/DDBJ databases">
        <authorList>
            <person name="Gloeckner G."/>
            <person name="Nowack E."/>
            <person name="Melkonian M."/>
        </authorList>
    </citation>
    <scope>NUCLEOTIDE SEQUENCE</scope>
</reference>
<keyword evidence="6" id="KW-0934">Plastid</keyword>
<dbReference type="InterPro" id="IPR047048">
    <property type="entry name" value="TlyA"/>
</dbReference>
<evidence type="ECO:0000256" key="3">
    <source>
        <dbReference type="PROSITE-ProRule" id="PRU00182"/>
    </source>
</evidence>
<organism evidence="6">
    <name type="scientific">Paulinella chromatophora</name>
    <dbReference type="NCBI Taxonomy" id="39717"/>
    <lineage>
        <taxon>Eukaryota</taxon>
        <taxon>Sar</taxon>
        <taxon>Rhizaria</taxon>
        <taxon>Cercozoa</taxon>
        <taxon>Imbricatea</taxon>
        <taxon>Silicofilosea</taxon>
        <taxon>Euglyphida</taxon>
        <taxon>Paulinellidae</taxon>
        <taxon>Paulinella</taxon>
    </lineage>
</organism>
<keyword evidence="1 3" id="KW-0694">RNA-binding</keyword>
<dbReference type="Gene3D" id="3.10.290.10">
    <property type="entry name" value="RNA-binding S4 domain"/>
    <property type="match status" value="1"/>
</dbReference>
<dbReference type="GeneID" id="6481607"/>
<dbReference type="RefSeq" id="YP_002048849.1">
    <property type="nucleotide sequence ID" value="NC_011087.1"/>
</dbReference>
<dbReference type="AlphaFoldDB" id="B1X3X0"/>
<dbReference type="GO" id="GO:0003723">
    <property type="term" value="F:RNA binding"/>
    <property type="evidence" value="ECO:0007669"/>
    <property type="project" value="UniProtKB-KW"/>
</dbReference>